<reference evidence="15 16" key="1">
    <citation type="journal article" date="2011" name="Stand. Genomic Sci.">
        <title>Complete genome sequence of Desulfobulbus propionicus type strain (1pr3).</title>
        <authorList>
            <person name="Pagani I."/>
            <person name="Lapidus A."/>
            <person name="Nolan M."/>
            <person name="Lucas S."/>
            <person name="Hammon N."/>
            <person name="Deshpande S."/>
            <person name="Cheng J.F."/>
            <person name="Chertkov O."/>
            <person name="Davenport K."/>
            <person name="Tapia R."/>
            <person name="Han C."/>
            <person name="Goodwin L."/>
            <person name="Pitluck S."/>
            <person name="Liolios K."/>
            <person name="Mavromatis K."/>
            <person name="Ivanova N."/>
            <person name="Mikhailova N."/>
            <person name="Pati A."/>
            <person name="Chen A."/>
            <person name="Palaniappan K."/>
            <person name="Land M."/>
            <person name="Hauser L."/>
            <person name="Chang Y.J."/>
            <person name="Jeffries C.D."/>
            <person name="Detter J.C."/>
            <person name="Brambilla E."/>
            <person name="Kannan K.P."/>
            <person name="Djao O.D."/>
            <person name="Rohde M."/>
            <person name="Pukall R."/>
            <person name="Spring S."/>
            <person name="Goker M."/>
            <person name="Sikorski J."/>
            <person name="Woyke T."/>
            <person name="Bristow J."/>
            <person name="Eisen J.A."/>
            <person name="Markowitz V."/>
            <person name="Hugenholtz P."/>
            <person name="Kyrpides N.C."/>
            <person name="Klenk H.P."/>
        </authorList>
    </citation>
    <scope>NUCLEOTIDE SEQUENCE [LARGE SCALE GENOMIC DNA]</scope>
    <source>
        <strain evidence="16">ATCC 33891 / DSM 2032 / 1pr3</strain>
    </source>
</reference>
<dbReference type="GO" id="GO:0005886">
    <property type="term" value="C:plasma membrane"/>
    <property type="evidence" value="ECO:0007669"/>
    <property type="project" value="UniProtKB-SubCell"/>
</dbReference>
<dbReference type="PANTHER" id="PTHR30540:SF79">
    <property type="entry name" value="LOW AFFINITY POTASSIUM TRANSPORT SYSTEM PROTEIN KUP"/>
    <property type="match status" value="1"/>
</dbReference>
<dbReference type="AlphaFoldDB" id="A0A7U3YPA4"/>
<dbReference type="InterPro" id="IPR053951">
    <property type="entry name" value="K_trans_N"/>
</dbReference>
<keyword evidence="8 12" id="KW-0630">Potassium</keyword>
<evidence type="ECO:0000256" key="10">
    <source>
        <dbReference type="ARBA" id="ARBA00023065"/>
    </source>
</evidence>
<dbReference type="InterPro" id="IPR003855">
    <property type="entry name" value="K+_transporter"/>
</dbReference>
<feature type="transmembrane region" description="Helical" evidence="12">
    <location>
        <begin position="416"/>
        <end position="435"/>
    </location>
</feature>
<keyword evidence="4 12" id="KW-1003">Cell membrane</keyword>
<feature type="transmembrane region" description="Helical" evidence="12">
    <location>
        <begin position="351"/>
        <end position="375"/>
    </location>
</feature>
<feature type="transmembrane region" description="Helical" evidence="12">
    <location>
        <begin position="381"/>
        <end position="404"/>
    </location>
</feature>
<name>A0A7U3YPA4_DESPD</name>
<keyword evidence="11 12" id="KW-0472">Membrane</keyword>
<keyword evidence="6 12" id="KW-0812">Transmembrane</keyword>
<evidence type="ECO:0000256" key="3">
    <source>
        <dbReference type="ARBA" id="ARBA00022448"/>
    </source>
</evidence>
<feature type="transmembrane region" description="Helical" evidence="12">
    <location>
        <begin position="115"/>
        <end position="136"/>
    </location>
</feature>
<comment type="subcellular location">
    <subcellularLocation>
        <location evidence="12">Cell inner membrane</location>
        <topology evidence="12">Multi-pass membrane protein</topology>
    </subcellularLocation>
    <subcellularLocation>
        <location evidence="1">Membrane</location>
        <topology evidence="1">Multi-pass membrane protein</topology>
    </subcellularLocation>
</comment>
<accession>A0A7U3YPA4</accession>
<keyword evidence="10 12" id="KW-0406">Ion transport</keyword>
<evidence type="ECO:0000313" key="16">
    <source>
        <dbReference type="Proteomes" id="UP000006365"/>
    </source>
</evidence>
<gene>
    <name evidence="12" type="primary">kup</name>
    <name evidence="15" type="ordered locus">Despr_2887</name>
</gene>
<keyword evidence="3 12" id="KW-0813">Transport</keyword>
<comment type="catalytic activity">
    <reaction evidence="12">
        <text>K(+)(in) + H(+)(in) = K(+)(out) + H(+)(out)</text>
        <dbReference type="Rhea" id="RHEA:28490"/>
        <dbReference type="ChEBI" id="CHEBI:15378"/>
        <dbReference type="ChEBI" id="CHEBI:29103"/>
    </reaction>
</comment>
<feature type="transmembrane region" description="Helical" evidence="12">
    <location>
        <begin position="441"/>
        <end position="458"/>
    </location>
</feature>
<dbReference type="Pfam" id="PF22776">
    <property type="entry name" value="K_trans_C"/>
    <property type="match status" value="1"/>
</dbReference>
<evidence type="ECO:0000256" key="2">
    <source>
        <dbReference type="ARBA" id="ARBA00007019"/>
    </source>
</evidence>
<dbReference type="InterPro" id="IPR053952">
    <property type="entry name" value="K_trans_C"/>
</dbReference>
<evidence type="ECO:0000313" key="15">
    <source>
        <dbReference type="EMBL" id="ADW19020.1"/>
    </source>
</evidence>
<feature type="domain" description="K+ potassium transporter integral membrane" evidence="13">
    <location>
        <begin position="27"/>
        <end position="480"/>
    </location>
</feature>
<dbReference type="KEGG" id="dpr:Despr_2887"/>
<organism evidence="15 16">
    <name type="scientific">Desulfobulbus propionicus (strain ATCC 33891 / DSM 2032 / VKM B-1956 / 1pr3)</name>
    <dbReference type="NCBI Taxonomy" id="577650"/>
    <lineage>
        <taxon>Bacteria</taxon>
        <taxon>Pseudomonadati</taxon>
        <taxon>Thermodesulfobacteriota</taxon>
        <taxon>Desulfobulbia</taxon>
        <taxon>Desulfobulbales</taxon>
        <taxon>Desulfobulbaceae</taxon>
        <taxon>Desulfobulbus</taxon>
    </lineage>
</organism>
<dbReference type="EMBL" id="CP002364">
    <property type="protein sequence ID" value="ADW19020.1"/>
    <property type="molecule type" value="Genomic_DNA"/>
</dbReference>
<dbReference type="GO" id="GO:0015079">
    <property type="term" value="F:potassium ion transmembrane transporter activity"/>
    <property type="evidence" value="ECO:0007669"/>
    <property type="project" value="UniProtKB-UniRule"/>
</dbReference>
<evidence type="ECO:0000256" key="11">
    <source>
        <dbReference type="ARBA" id="ARBA00023136"/>
    </source>
</evidence>
<dbReference type="HAMAP" id="MF_01522">
    <property type="entry name" value="Kup"/>
    <property type="match status" value="1"/>
</dbReference>
<evidence type="ECO:0000256" key="8">
    <source>
        <dbReference type="ARBA" id="ARBA00022958"/>
    </source>
</evidence>
<dbReference type="InterPro" id="IPR023051">
    <property type="entry name" value="Kup"/>
</dbReference>
<protein>
    <recommendedName>
        <fullName evidence="12">Probable potassium transport system protein Kup</fullName>
    </recommendedName>
</protein>
<evidence type="ECO:0000259" key="14">
    <source>
        <dbReference type="Pfam" id="PF22776"/>
    </source>
</evidence>
<evidence type="ECO:0000256" key="9">
    <source>
        <dbReference type="ARBA" id="ARBA00022989"/>
    </source>
</evidence>
<keyword evidence="7 12" id="KW-0769">Symport</keyword>
<evidence type="ECO:0000256" key="6">
    <source>
        <dbReference type="ARBA" id="ARBA00022692"/>
    </source>
</evidence>
<feature type="transmembrane region" description="Helical" evidence="12">
    <location>
        <begin position="64"/>
        <end position="85"/>
    </location>
</feature>
<evidence type="ECO:0000256" key="5">
    <source>
        <dbReference type="ARBA" id="ARBA00022538"/>
    </source>
</evidence>
<feature type="transmembrane region" description="Helical" evidence="12">
    <location>
        <begin position="185"/>
        <end position="206"/>
    </location>
</feature>
<feature type="domain" description="K+ potassium transporter C-terminal" evidence="14">
    <location>
        <begin position="493"/>
        <end position="640"/>
    </location>
</feature>
<sequence>MPRTAHSTTVSQTDNNHHPQQAPLASLALAALGVIYGDIGTSPLYTIKECFSGSHGVEPTTANILGILSLVFWSLMVVISLKYVIFVLRADNKGEGGTFSLLAALRTPLGQRKRWWAVLAVLAAAGASLLYGDGVITPAISVLSAMEGLTMATDAAAPYVVPLTCLILLALFCAQRYGTAVIGKVFGPIMILWFGSLGALGLIAIFRQPDVLLALNPVYAYEYFAIHRMHGFISLASVVLCITGGEALYADMGHFGRLPIRITWCGIVLPGLVLNYYGQGALLLHDPAIAEVNPFYALAPKAVLYPLVGLATVAAVIASQAMISGVYSLTQQAMQLGFTPRMRIIHTSEQARGQIYIPTVNWLVMLACLTLVLTFKESSRLAAAYGFAVTATMTITSIMYFHILRFRWHWTLWRSVALVGLFLLFDSSFLGANILKIKDGGWITVCIASLVLVSMITWRDGRILLAKHYALMRLPTDVFLKDLAEYSPQRTAGTAVFMSITPEGIPHTLLHHLKHNEALHERVLLLSILSAETPKIAASERVQVEALGQGFYRVKAQYGFMESPNMPEILDLVSRKGVAIDIYTTSFFLGRETLFATGPAPMAQWRKKLFIFMSRNAWNATSFFKLPPDRVVELGTQVEL</sequence>
<evidence type="ECO:0000256" key="4">
    <source>
        <dbReference type="ARBA" id="ARBA00022475"/>
    </source>
</evidence>
<keyword evidence="12" id="KW-0997">Cell inner membrane</keyword>
<feature type="transmembrane region" description="Helical" evidence="12">
    <location>
        <begin position="156"/>
        <end position="173"/>
    </location>
</feature>
<comment type="similarity">
    <text evidence="2 12">Belongs to the HAK/KUP transporter (TC 2.A.72) family.</text>
</comment>
<dbReference type="PANTHER" id="PTHR30540">
    <property type="entry name" value="OSMOTIC STRESS POTASSIUM TRANSPORTER"/>
    <property type="match status" value="1"/>
</dbReference>
<keyword evidence="9 12" id="KW-1133">Transmembrane helix</keyword>
<dbReference type="Pfam" id="PF02705">
    <property type="entry name" value="K_trans"/>
    <property type="match status" value="1"/>
</dbReference>
<feature type="transmembrane region" description="Helical" evidence="12">
    <location>
        <begin position="304"/>
        <end position="330"/>
    </location>
</feature>
<evidence type="ECO:0000256" key="1">
    <source>
        <dbReference type="ARBA" id="ARBA00004141"/>
    </source>
</evidence>
<keyword evidence="16" id="KW-1185">Reference proteome</keyword>
<feature type="transmembrane region" description="Helical" evidence="12">
    <location>
        <begin position="226"/>
        <end position="250"/>
    </location>
</feature>
<comment type="function">
    <text evidence="12">Transport of potassium into the cell. Likely operates as a K(+):H(+) symporter.</text>
</comment>
<dbReference type="RefSeq" id="WP_015725545.1">
    <property type="nucleotide sequence ID" value="NC_014972.1"/>
</dbReference>
<evidence type="ECO:0000259" key="13">
    <source>
        <dbReference type="Pfam" id="PF02705"/>
    </source>
</evidence>
<keyword evidence="5 12" id="KW-0633">Potassium transport</keyword>
<evidence type="ECO:0000256" key="7">
    <source>
        <dbReference type="ARBA" id="ARBA00022847"/>
    </source>
</evidence>
<dbReference type="GO" id="GO:0015293">
    <property type="term" value="F:symporter activity"/>
    <property type="evidence" value="ECO:0007669"/>
    <property type="project" value="UniProtKB-UniRule"/>
</dbReference>
<feature type="transmembrane region" description="Helical" evidence="12">
    <location>
        <begin position="262"/>
        <end position="284"/>
    </location>
</feature>
<proteinExistence type="inferred from homology"/>
<evidence type="ECO:0000256" key="12">
    <source>
        <dbReference type="HAMAP-Rule" id="MF_01522"/>
    </source>
</evidence>
<dbReference type="Proteomes" id="UP000006365">
    <property type="component" value="Chromosome"/>
</dbReference>